<protein>
    <submittedName>
        <fullName evidence="1">Uncharacterized protein</fullName>
    </submittedName>
</protein>
<dbReference type="Proteomes" id="UP001295684">
    <property type="component" value="Unassembled WGS sequence"/>
</dbReference>
<organism evidence="1 2">
    <name type="scientific">Euplotes crassus</name>
    <dbReference type="NCBI Taxonomy" id="5936"/>
    <lineage>
        <taxon>Eukaryota</taxon>
        <taxon>Sar</taxon>
        <taxon>Alveolata</taxon>
        <taxon>Ciliophora</taxon>
        <taxon>Intramacronucleata</taxon>
        <taxon>Spirotrichea</taxon>
        <taxon>Hypotrichia</taxon>
        <taxon>Euplotida</taxon>
        <taxon>Euplotidae</taxon>
        <taxon>Moneuplotes</taxon>
    </lineage>
</organism>
<evidence type="ECO:0000313" key="1">
    <source>
        <dbReference type="EMBL" id="CAI2363820.1"/>
    </source>
</evidence>
<proteinExistence type="predicted"/>
<keyword evidence="2" id="KW-1185">Reference proteome</keyword>
<accession>A0AAD1U7L8</accession>
<comment type="caution">
    <text evidence="1">The sequence shown here is derived from an EMBL/GenBank/DDBJ whole genome shotgun (WGS) entry which is preliminary data.</text>
</comment>
<dbReference type="EMBL" id="CAMPGE010004969">
    <property type="protein sequence ID" value="CAI2363820.1"/>
    <property type="molecule type" value="Genomic_DNA"/>
</dbReference>
<sequence length="123" mass="14179">MNFRDRSALLKELEEECDCSIVDSENAKINHIEESNYSPSQPLRKKFLDECAKSFDHQVDLITPESNGDKLCPYFGLTERKSKNQRKTHQNLPTLSLSKNETSVNILRKLQQKLKGTKCYKSS</sequence>
<gene>
    <name evidence="1" type="ORF">ECRASSUSDP1_LOCUS5160</name>
</gene>
<name>A0AAD1U7L8_EUPCR</name>
<reference evidence="1" key="1">
    <citation type="submission" date="2023-07" db="EMBL/GenBank/DDBJ databases">
        <authorList>
            <consortium name="AG Swart"/>
            <person name="Singh M."/>
            <person name="Singh A."/>
            <person name="Seah K."/>
            <person name="Emmerich C."/>
        </authorList>
    </citation>
    <scope>NUCLEOTIDE SEQUENCE</scope>
    <source>
        <strain evidence="1">DP1</strain>
    </source>
</reference>
<evidence type="ECO:0000313" key="2">
    <source>
        <dbReference type="Proteomes" id="UP001295684"/>
    </source>
</evidence>
<dbReference type="AlphaFoldDB" id="A0AAD1U7L8"/>